<dbReference type="CDD" id="cd12148">
    <property type="entry name" value="fungal_TF_MHR"/>
    <property type="match status" value="1"/>
</dbReference>
<dbReference type="Proteomes" id="UP000635477">
    <property type="component" value="Unassembled WGS sequence"/>
</dbReference>
<feature type="region of interest" description="Disordered" evidence="4">
    <location>
        <begin position="1"/>
        <end position="22"/>
    </location>
</feature>
<dbReference type="OrthoDB" id="5392779at2759"/>
<evidence type="ECO:0000256" key="1">
    <source>
        <dbReference type="ARBA" id="ARBA00023015"/>
    </source>
</evidence>
<accession>A0A8H4USB1</accession>
<evidence type="ECO:0008006" key="7">
    <source>
        <dbReference type="Google" id="ProtNLM"/>
    </source>
</evidence>
<dbReference type="EMBL" id="JABEYC010000098">
    <property type="protein sequence ID" value="KAF4982779.1"/>
    <property type="molecule type" value="Genomic_DNA"/>
</dbReference>
<keyword evidence="2" id="KW-0804">Transcription</keyword>
<keyword evidence="1" id="KW-0805">Transcription regulation</keyword>
<evidence type="ECO:0000256" key="2">
    <source>
        <dbReference type="ARBA" id="ARBA00023163"/>
    </source>
</evidence>
<evidence type="ECO:0000313" key="5">
    <source>
        <dbReference type="EMBL" id="KAF4982779.1"/>
    </source>
</evidence>
<evidence type="ECO:0000256" key="3">
    <source>
        <dbReference type="ARBA" id="ARBA00023242"/>
    </source>
</evidence>
<proteinExistence type="predicted"/>
<evidence type="ECO:0000313" key="6">
    <source>
        <dbReference type="Proteomes" id="UP000635477"/>
    </source>
</evidence>
<reference evidence="5" key="1">
    <citation type="journal article" date="2020" name="BMC Genomics">
        <title>Correction to: Identification and distribution of gene clusters required for synthesis of sphingolipid metabolism inhibitors in diverse species of the filamentous fungus Fusarium.</title>
        <authorList>
            <person name="Kim H.S."/>
            <person name="Lohmar J.M."/>
            <person name="Busman M."/>
            <person name="Brown D.W."/>
            <person name="Naumann T.A."/>
            <person name="Divon H.H."/>
            <person name="Lysoe E."/>
            <person name="Uhlig S."/>
            <person name="Proctor R.H."/>
        </authorList>
    </citation>
    <scope>NUCLEOTIDE SEQUENCE</scope>
    <source>
        <strain evidence="5">NRRL 22465</strain>
    </source>
</reference>
<keyword evidence="3" id="KW-0539">Nucleus</keyword>
<comment type="caution">
    <text evidence="5">The sequence shown here is derived from an EMBL/GenBank/DDBJ whole genome shotgun (WGS) entry which is preliminary data.</text>
</comment>
<gene>
    <name evidence="5" type="ORF">FZEAL_1680</name>
</gene>
<keyword evidence="6" id="KW-1185">Reference proteome</keyword>
<dbReference type="PANTHER" id="PTHR47840">
    <property type="entry name" value="ZN(II)2CYS6 TRANSCRIPTION FACTOR (EUROFUNG)-RELATED"/>
    <property type="match status" value="1"/>
</dbReference>
<dbReference type="AlphaFoldDB" id="A0A8H4USB1"/>
<reference evidence="5" key="2">
    <citation type="submission" date="2020-05" db="EMBL/GenBank/DDBJ databases">
        <authorList>
            <person name="Kim H.-S."/>
            <person name="Proctor R.H."/>
            <person name="Brown D.W."/>
        </authorList>
    </citation>
    <scope>NUCLEOTIDE SEQUENCE</scope>
    <source>
        <strain evidence="5">NRRL 22465</strain>
    </source>
</reference>
<evidence type="ECO:0000256" key="4">
    <source>
        <dbReference type="SAM" id="MobiDB-lite"/>
    </source>
</evidence>
<organism evidence="5 6">
    <name type="scientific">Fusarium zealandicum</name>
    <dbReference type="NCBI Taxonomy" id="1053134"/>
    <lineage>
        <taxon>Eukaryota</taxon>
        <taxon>Fungi</taxon>
        <taxon>Dikarya</taxon>
        <taxon>Ascomycota</taxon>
        <taxon>Pezizomycotina</taxon>
        <taxon>Sordariomycetes</taxon>
        <taxon>Hypocreomycetidae</taxon>
        <taxon>Hypocreales</taxon>
        <taxon>Nectriaceae</taxon>
        <taxon>Fusarium</taxon>
        <taxon>Fusarium staphyleae species complex</taxon>
    </lineage>
</organism>
<sequence length="654" mass="72586">MEEISPSSHVYPLADSAPDNKRKRLRKGTQSCWECKRRKARCTFSADTQDVCEGYITPVVSRRLRGLYHEDGTIEEERLGLGHRLCAPAARFTPQSLLMLSARYTTDDQVVPTQGVFDYPRSNMYTPNQPPQPTIANSQSLVGVTASRVAPGIPQSSARHLGGLSTSPEELMARLVKTAHNLVTCNDELVASIEGIESIMLEGLYENYMGNLRCSWLAARRAVMIAQMLGLNRGVKPFSLTGATVEADQRWFRLIQLDRYLSLMLVLPQSSLEDDYATPEALESCLALERMQRLICVAAGRLLRRGSSDMYDPTTTKEIDKLLRAASVAMPAQWWVSPSLPSCSTYIETIQETLRFNDHFMHYHSLLLLHMPYLVPTGPGFDYEYNRMTAVTAGREIISRFLSFRASHSADYYCRGVDFLASISSTALCLAHITGQGRCGTDEAGYHFLAHQQLSDRGMLEQTLEKMQDMATRKDDPIATQVATLLRHLLAIEEDVASGGRYSVNFDPKPKEEGDLGSSVKLSDDDTVLNIYIPHLWVIKIKWDGVGQKTLLLSEDNEARSEQGEYESVVAAARNEAGALSPGRVWQNQPTTQLTPLAANSSYIDPQGLINSDEGLNGLGQDAIIGDWALQDMDMPFLDSFIEGSAGLEILDVQ</sequence>
<protein>
    <recommendedName>
        <fullName evidence="7">Zn(2)-C6 fungal-type domain-containing protein</fullName>
    </recommendedName>
</protein>
<name>A0A8H4USB1_9HYPO</name>
<dbReference type="PANTHER" id="PTHR47840:SF1">
    <property type="entry name" value="ZN(II)2CYS6 TRANSCRIPTION FACTOR (EUROFUNG)"/>
    <property type="match status" value="1"/>
</dbReference>